<protein>
    <submittedName>
        <fullName evidence="1">Uncharacterized protein</fullName>
    </submittedName>
</protein>
<reference evidence="1 2" key="1">
    <citation type="journal article" date="2024" name="Chem. Sci.">
        <title>Discovery of megapolipeptins by genome mining of a Burkholderiales bacteria collection.</title>
        <authorList>
            <person name="Paulo B.S."/>
            <person name="Recchia M.J.J."/>
            <person name="Lee S."/>
            <person name="Fergusson C.H."/>
            <person name="Romanowski S.B."/>
            <person name="Hernandez A."/>
            <person name="Krull N."/>
            <person name="Liu D.Y."/>
            <person name="Cavanagh H."/>
            <person name="Bos A."/>
            <person name="Gray C.A."/>
            <person name="Murphy B.T."/>
            <person name="Linington R.G."/>
            <person name="Eustaquio A.S."/>
        </authorList>
    </citation>
    <scope>NUCLEOTIDE SEQUENCE [LARGE SCALE GENOMIC DNA]</scope>
    <source>
        <strain evidence="1 2">RL17-351-BIE-A</strain>
    </source>
</reference>
<sequence length="70" mass="7588">MFDELPEPVEFVEPVDLPELPALVLAGVATAAVDPFELPVPPPPPQPASKLHAATIKAALSQHWKARRWS</sequence>
<comment type="caution">
    <text evidence="1">The sequence shown here is derived from an EMBL/GenBank/DDBJ whole genome shotgun (WGS) entry which is preliminary data.</text>
</comment>
<dbReference type="RefSeq" id="WP_408264743.1">
    <property type="nucleotide sequence ID" value="NZ_JAQQCK010000027.1"/>
</dbReference>
<accession>A0ABW9BS00</accession>
<proteinExistence type="predicted"/>
<gene>
    <name evidence="1" type="ORF">PQR03_32435</name>
</gene>
<dbReference type="Proteomes" id="UP001629274">
    <property type="component" value="Unassembled WGS sequence"/>
</dbReference>
<dbReference type="EMBL" id="JAQQDR010000017">
    <property type="protein sequence ID" value="MFM0242859.1"/>
    <property type="molecule type" value="Genomic_DNA"/>
</dbReference>
<evidence type="ECO:0000313" key="2">
    <source>
        <dbReference type="Proteomes" id="UP001629274"/>
    </source>
</evidence>
<evidence type="ECO:0000313" key="1">
    <source>
        <dbReference type="EMBL" id="MFM0242859.1"/>
    </source>
</evidence>
<name>A0ABW9BS00_9BURK</name>
<organism evidence="1 2">
    <name type="scientific">Paraburkholderia phytofirmans</name>
    <dbReference type="NCBI Taxonomy" id="261302"/>
    <lineage>
        <taxon>Bacteria</taxon>
        <taxon>Pseudomonadati</taxon>
        <taxon>Pseudomonadota</taxon>
        <taxon>Betaproteobacteria</taxon>
        <taxon>Burkholderiales</taxon>
        <taxon>Burkholderiaceae</taxon>
        <taxon>Paraburkholderia</taxon>
    </lineage>
</organism>
<keyword evidence="2" id="KW-1185">Reference proteome</keyword>